<evidence type="ECO:0000313" key="1">
    <source>
        <dbReference type="Proteomes" id="UP000095284"/>
    </source>
</evidence>
<dbReference type="WBParaSite" id="BXY_1447300.1">
    <property type="protein sequence ID" value="BXY_1447300.1"/>
    <property type="gene ID" value="BXY_1447300"/>
</dbReference>
<dbReference type="SUPFAM" id="SSF141739">
    <property type="entry name" value="MFPT repeat-like"/>
    <property type="match status" value="1"/>
</dbReference>
<dbReference type="Pfam" id="PF12150">
    <property type="entry name" value="MFP2b"/>
    <property type="match status" value="1"/>
</dbReference>
<organism evidence="1 2">
    <name type="scientific">Bursaphelenchus xylophilus</name>
    <name type="common">Pinewood nematode worm</name>
    <name type="synonym">Aphelenchoides xylophilus</name>
    <dbReference type="NCBI Taxonomy" id="6326"/>
    <lineage>
        <taxon>Eukaryota</taxon>
        <taxon>Metazoa</taxon>
        <taxon>Ecdysozoa</taxon>
        <taxon>Nematoda</taxon>
        <taxon>Chromadorea</taxon>
        <taxon>Rhabditida</taxon>
        <taxon>Tylenchina</taxon>
        <taxon>Tylenchomorpha</taxon>
        <taxon>Aphelenchoidea</taxon>
        <taxon>Aphelenchoididae</taxon>
        <taxon>Bursaphelenchus</taxon>
    </lineage>
</organism>
<name>A0A1I7SN37_BURXY</name>
<dbReference type="Proteomes" id="UP000095284">
    <property type="component" value="Unplaced"/>
</dbReference>
<protein>
    <submittedName>
        <fullName evidence="2">Pecanex-like protein</fullName>
    </submittedName>
</protein>
<dbReference type="InterPro" id="IPR021010">
    <property type="entry name" value="Cytosolic_motility_protein"/>
</dbReference>
<sequence length="135" mass="15289">PIHGRAWNNGGVVECSFPYLKAELTGAKDLAGQIQVLQYKGDHRSLGYWYNWIKYSERLDKDAKERELVRCGDSIPLLWLDRKEGALLGYVDNKTEIARFSHDGKAEDLQGPALSSMYIIVREYKGRLSGKSGKI</sequence>
<dbReference type="PANTHER" id="PTHR31578">
    <property type="entry name" value="PROTEIN CBG21223-RELATED"/>
    <property type="match status" value="1"/>
</dbReference>
<proteinExistence type="predicted"/>
<dbReference type="AlphaFoldDB" id="A0A1I7SN37"/>
<reference evidence="2" key="1">
    <citation type="submission" date="2016-11" db="UniProtKB">
        <authorList>
            <consortium name="WormBaseParasite"/>
        </authorList>
    </citation>
    <scope>IDENTIFICATION</scope>
</reference>
<dbReference type="PANTHER" id="PTHR31578:SF3">
    <property type="entry name" value="NEMATODE SPECIFIC PEPTIDE FAMILY"/>
    <property type="match status" value="1"/>
</dbReference>
<evidence type="ECO:0000313" key="2">
    <source>
        <dbReference type="WBParaSite" id="BXY_1447300.1"/>
    </source>
</evidence>
<dbReference type="eggNOG" id="ENOG502QTBD">
    <property type="taxonomic scope" value="Eukaryota"/>
</dbReference>
<accession>A0A1I7SN37</accession>